<keyword evidence="4" id="KW-1185">Reference proteome</keyword>
<protein>
    <submittedName>
        <fullName evidence="3">2-vinyl bacteriochlorophyllide hydratase</fullName>
    </submittedName>
</protein>
<accession>A0ABY6B0I4</accession>
<reference evidence="3" key="1">
    <citation type="submission" date="2022-10" db="EMBL/GenBank/DDBJ databases">
        <title>Characterization and whole genome sequencing of a new Roseateles species, isolated from fresh water.</title>
        <authorList>
            <person name="Guliayeva D.Y."/>
            <person name="Akhremchuk A.E."/>
            <person name="Sikolenko M.A."/>
            <person name="Valentovich L.N."/>
            <person name="Sidarenka A.V."/>
        </authorList>
    </citation>
    <scope>NUCLEOTIDE SEQUENCE</scope>
    <source>
        <strain evidence="3">BIM B-1768</strain>
    </source>
</reference>
<gene>
    <name evidence="3" type="primary">bchF</name>
    <name evidence="3" type="ORF">N4261_01100</name>
</gene>
<dbReference type="Proteomes" id="UP001064933">
    <property type="component" value="Chromosome"/>
</dbReference>
<feature type="transmembrane region" description="Helical" evidence="2">
    <location>
        <begin position="125"/>
        <end position="145"/>
    </location>
</feature>
<dbReference type="RefSeq" id="WP_261758388.1">
    <property type="nucleotide sequence ID" value="NZ_CP104562.2"/>
</dbReference>
<feature type="transmembrane region" description="Helical" evidence="2">
    <location>
        <begin position="151"/>
        <end position="170"/>
    </location>
</feature>
<evidence type="ECO:0000256" key="1">
    <source>
        <dbReference type="SAM" id="MobiDB-lite"/>
    </source>
</evidence>
<proteinExistence type="predicted"/>
<organism evidence="3 4">
    <name type="scientific">Roseateles amylovorans</name>
    <dbReference type="NCBI Taxonomy" id="2978473"/>
    <lineage>
        <taxon>Bacteria</taxon>
        <taxon>Pseudomonadati</taxon>
        <taxon>Pseudomonadota</taxon>
        <taxon>Betaproteobacteria</taxon>
        <taxon>Burkholderiales</taxon>
        <taxon>Sphaerotilaceae</taxon>
        <taxon>Roseateles</taxon>
    </lineage>
</organism>
<feature type="region of interest" description="Disordered" evidence="1">
    <location>
        <begin position="180"/>
        <end position="200"/>
    </location>
</feature>
<dbReference type="NCBIfam" id="TIGR02020">
    <property type="entry name" value="BchF"/>
    <property type="match status" value="1"/>
</dbReference>
<keyword evidence="2" id="KW-0812">Transmembrane</keyword>
<keyword evidence="2" id="KW-1133">Transmembrane helix</keyword>
<dbReference type="EMBL" id="CP104562">
    <property type="protein sequence ID" value="UXH78565.1"/>
    <property type="molecule type" value="Genomic_DNA"/>
</dbReference>
<evidence type="ECO:0000313" key="3">
    <source>
        <dbReference type="EMBL" id="UXH78565.1"/>
    </source>
</evidence>
<feature type="transmembrane region" description="Helical" evidence="2">
    <location>
        <begin position="84"/>
        <end position="105"/>
    </location>
</feature>
<sequence length="200" mass="21724">MRQPLASPASLRSRPAVEAPAASVTAPGSAPVHPLYTPQERARRDATRWTLVQGVLAPLQFLVFLVSVALVLRFLLTGAGEQPAAISVLVKTLVLYTIMVTGCIWEKVVFDRWLFAPAFFWEDVFSMAVLALHTAYLMAWFSGWLDSRSQMLLALAAYAAYAINATQFLLKLRAARLQGTPGQPGPAAQPATRRTQGAAS</sequence>
<dbReference type="InterPro" id="IPR009905">
    <property type="entry name" value="BCHF"/>
</dbReference>
<dbReference type="Pfam" id="PF07284">
    <property type="entry name" value="BCHF"/>
    <property type="match status" value="1"/>
</dbReference>
<feature type="transmembrane region" description="Helical" evidence="2">
    <location>
        <begin position="51"/>
        <end position="72"/>
    </location>
</feature>
<evidence type="ECO:0000313" key="4">
    <source>
        <dbReference type="Proteomes" id="UP001064933"/>
    </source>
</evidence>
<keyword evidence="2" id="KW-0472">Membrane</keyword>
<evidence type="ECO:0000256" key="2">
    <source>
        <dbReference type="SAM" id="Phobius"/>
    </source>
</evidence>
<name>A0ABY6B0I4_9BURK</name>